<dbReference type="PANTHER" id="PTHR34580">
    <property type="match status" value="1"/>
</dbReference>
<feature type="domain" description="WCX" evidence="2">
    <location>
        <begin position="178"/>
        <end position="252"/>
    </location>
</feature>
<organism evidence="3">
    <name type="scientific">bioreactor metagenome</name>
    <dbReference type="NCBI Taxonomy" id="1076179"/>
    <lineage>
        <taxon>unclassified sequences</taxon>
        <taxon>metagenomes</taxon>
        <taxon>ecological metagenomes</taxon>
    </lineage>
</organism>
<dbReference type="InterPro" id="IPR026881">
    <property type="entry name" value="WYL_dom"/>
</dbReference>
<reference evidence="3" key="1">
    <citation type="submission" date="2019-08" db="EMBL/GenBank/DDBJ databases">
        <authorList>
            <person name="Kucharzyk K."/>
            <person name="Murdoch R.W."/>
            <person name="Higgins S."/>
            <person name="Loffler F."/>
        </authorList>
    </citation>
    <scope>NUCLEOTIDE SEQUENCE</scope>
</reference>
<feature type="domain" description="WYL" evidence="1">
    <location>
        <begin position="87"/>
        <end position="152"/>
    </location>
</feature>
<evidence type="ECO:0000313" key="3">
    <source>
        <dbReference type="EMBL" id="MPM93836.1"/>
    </source>
</evidence>
<dbReference type="PANTHER" id="PTHR34580:SF1">
    <property type="entry name" value="PROTEIN PAFC"/>
    <property type="match status" value="1"/>
</dbReference>
<proteinExistence type="predicted"/>
<protein>
    <submittedName>
        <fullName evidence="3">Uncharacterized protein</fullName>
    </submittedName>
</protein>
<name>A0A645DWW8_9ZZZZ</name>
<comment type="caution">
    <text evidence="3">The sequence shown here is derived from an EMBL/GenBank/DDBJ whole genome shotgun (WGS) entry which is preliminary data.</text>
</comment>
<dbReference type="Pfam" id="PF13280">
    <property type="entry name" value="WYL"/>
    <property type="match status" value="1"/>
</dbReference>
<dbReference type="AlphaFoldDB" id="A0A645DWW8"/>
<dbReference type="PROSITE" id="PS52050">
    <property type="entry name" value="WYL"/>
    <property type="match status" value="1"/>
</dbReference>
<dbReference type="Pfam" id="PF25583">
    <property type="entry name" value="WCX"/>
    <property type="match status" value="1"/>
</dbReference>
<evidence type="ECO:0000259" key="1">
    <source>
        <dbReference type="Pfam" id="PF13280"/>
    </source>
</evidence>
<dbReference type="InterPro" id="IPR051534">
    <property type="entry name" value="CBASS_pafABC_assoc_protein"/>
</dbReference>
<dbReference type="InterPro" id="IPR057727">
    <property type="entry name" value="WCX_dom"/>
</dbReference>
<accession>A0A645DWW8</accession>
<dbReference type="EMBL" id="VSSQ01040559">
    <property type="protein sequence ID" value="MPM93836.1"/>
    <property type="molecule type" value="Genomic_DNA"/>
</dbReference>
<evidence type="ECO:0000259" key="2">
    <source>
        <dbReference type="Pfam" id="PF25583"/>
    </source>
</evidence>
<sequence length="258" mass="29245">MAGIPVYATQGKNGGVSLMANYAFDKVLLSDEEQNQILYAIQSLKATNQSVDALLSKLGGLFKKQNTNWIEVDFSRWGLSNTDSVKFERLKAALIGRHALEIVYCSSSGETNRRIILPVKLIFKDKSWYLHAYCKKAEDYRLFKVNRIVELTLLEERFSSLPDEIPPLEQDSPADMPLMELRLRFSPAVAFRVYDEFDCAMIEQQPDGSMIVSARFPNDGWVMSYLHSFGLEADILEPAELRAEAAAYAKAIWLHHAK</sequence>
<gene>
    <name evidence="3" type="ORF">SDC9_140978</name>
</gene>